<dbReference type="EMBL" id="JBEVYD010000008">
    <property type="protein sequence ID" value="KAL3231080.1"/>
    <property type="molecule type" value="Genomic_DNA"/>
</dbReference>
<dbReference type="InterPro" id="IPR007529">
    <property type="entry name" value="Znf_HIT"/>
</dbReference>
<name>A0ABR4NRX7_9SACH</name>
<proteinExistence type="inferred from homology"/>
<evidence type="ECO:0000256" key="2">
    <source>
        <dbReference type="ARBA" id="ARBA00022723"/>
    </source>
</evidence>
<dbReference type="PANTHER" id="PTHR13483:SF3">
    <property type="entry name" value="BOX C_D SNORNA PROTEIN 1"/>
    <property type="match status" value="1"/>
</dbReference>
<evidence type="ECO:0000313" key="11">
    <source>
        <dbReference type="Proteomes" id="UP001623330"/>
    </source>
</evidence>
<keyword evidence="1" id="KW-0597">Phosphoprotein</keyword>
<evidence type="ECO:0000256" key="8">
    <source>
        <dbReference type="SAM" id="MobiDB-lite"/>
    </source>
</evidence>
<evidence type="ECO:0000256" key="3">
    <source>
        <dbReference type="ARBA" id="ARBA00022771"/>
    </source>
</evidence>
<comment type="function">
    <text evidence="5">Required for box C/D snoRNAs accumulation involved in snoRNA processing, snoRNA transport to the nucleolus and ribosome biogenesis.</text>
</comment>
<dbReference type="InterPro" id="IPR051639">
    <property type="entry name" value="BCD1"/>
</dbReference>
<dbReference type="PROSITE" id="PS51083">
    <property type="entry name" value="ZF_HIT"/>
    <property type="match status" value="1"/>
</dbReference>
<keyword evidence="11" id="KW-1185">Reference proteome</keyword>
<reference evidence="10 11" key="1">
    <citation type="submission" date="2024-05" db="EMBL/GenBank/DDBJ databases">
        <title>Long read based assembly of the Candida bracarensis genome reveals expanded adhesin content.</title>
        <authorList>
            <person name="Marcet-Houben M."/>
            <person name="Ksiezopolska E."/>
            <person name="Gabaldon T."/>
        </authorList>
    </citation>
    <scope>NUCLEOTIDE SEQUENCE [LARGE SCALE GENOMIC DNA]</scope>
    <source>
        <strain evidence="10 11">CBM6</strain>
    </source>
</reference>
<evidence type="ECO:0000256" key="4">
    <source>
        <dbReference type="ARBA" id="ARBA00022833"/>
    </source>
</evidence>
<gene>
    <name evidence="10" type="ORF">RNJ44_00719</name>
</gene>
<comment type="caution">
    <text evidence="10">The sequence shown here is derived from an EMBL/GenBank/DDBJ whole genome shotgun (WGS) entry which is preliminary data.</text>
</comment>
<keyword evidence="3 7" id="KW-0863">Zinc-finger</keyword>
<dbReference type="SUPFAM" id="SSF144232">
    <property type="entry name" value="HIT/MYND zinc finger-like"/>
    <property type="match status" value="1"/>
</dbReference>
<comment type="similarity">
    <text evidence="6">Belongs to the BCD1 family.</text>
</comment>
<protein>
    <submittedName>
        <fullName evidence="10">Box C/D snoRNA protein 1</fullName>
    </submittedName>
</protein>
<evidence type="ECO:0000256" key="7">
    <source>
        <dbReference type="PROSITE-ProRule" id="PRU00453"/>
    </source>
</evidence>
<evidence type="ECO:0000313" key="10">
    <source>
        <dbReference type="EMBL" id="KAL3231080.1"/>
    </source>
</evidence>
<dbReference type="InterPro" id="IPR057721">
    <property type="entry name" value="BCD1_alpha/beta"/>
</dbReference>
<sequence>MVLVGRRDDKTMVVCEVCQQVESRYKCPRCGKRSCSLDCSKRHKVESGCSGQVHDPGYIPSEVIKGADDEKKESNVLVQRDYNYLVQMRRAVEVKLTDGKRKNGRILREAYDPKRQRLNVADSADTVPEPTRLIRRGVSCLMLPRGMQRSSQNKSKWDNSLNQFTWTVEWIVCGADNEKFTHLTHRAKENETIVDGLSKAVFNKICEFYGLSSEESAGVEKKEERTEIIKNSELSFYIKWFPRDTMTMCDSKELIKVDAIDTPLGETLKDRTVIEFPTIYISKKEEYLPNGFTVVDEDVKNGKKKAVPDSDSDSDSDSSSESESDSDSEPEEQSSKPAEAPIKPSTASDSSDDDDEDGYNPGVSLDFLMS</sequence>
<feature type="compositionally biased region" description="Acidic residues" evidence="8">
    <location>
        <begin position="310"/>
        <end position="332"/>
    </location>
</feature>
<keyword evidence="2" id="KW-0479">Metal-binding</keyword>
<dbReference type="Gene3D" id="3.30.60.190">
    <property type="match status" value="1"/>
</dbReference>
<keyword evidence="4" id="KW-0862">Zinc</keyword>
<dbReference type="Proteomes" id="UP001623330">
    <property type="component" value="Unassembled WGS sequence"/>
</dbReference>
<feature type="domain" description="HIT-type" evidence="9">
    <location>
        <begin position="15"/>
        <end position="49"/>
    </location>
</feature>
<evidence type="ECO:0000256" key="1">
    <source>
        <dbReference type="ARBA" id="ARBA00022553"/>
    </source>
</evidence>
<evidence type="ECO:0000259" key="9">
    <source>
        <dbReference type="PROSITE" id="PS51083"/>
    </source>
</evidence>
<organism evidence="10 11">
    <name type="scientific">Nakaseomyces bracarensis</name>
    <dbReference type="NCBI Taxonomy" id="273131"/>
    <lineage>
        <taxon>Eukaryota</taxon>
        <taxon>Fungi</taxon>
        <taxon>Dikarya</taxon>
        <taxon>Ascomycota</taxon>
        <taxon>Saccharomycotina</taxon>
        <taxon>Saccharomycetes</taxon>
        <taxon>Saccharomycetales</taxon>
        <taxon>Saccharomycetaceae</taxon>
        <taxon>Nakaseomyces</taxon>
    </lineage>
</organism>
<dbReference type="CDD" id="cd23023">
    <property type="entry name" value="zf-HIT_BCD1"/>
    <property type="match status" value="1"/>
</dbReference>
<dbReference type="PANTHER" id="PTHR13483">
    <property type="entry name" value="BOX C_D SNORNA PROTEIN 1-RELATED"/>
    <property type="match status" value="1"/>
</dbReference>
<accession>A0ABR4NRX7</accession>
<evidence type="ECO:0000256" key="5">
    <source>
        <dbReference type="ARBA" id="ARBA00049598"/>
    </source>
</evidence>
<feature type="region of interest" description="Disordered" evidence="8">
    <location>
        <begin position="301"/>
        <end position="370"/>
    </location>
</feature>
<dbReference type="Pfam" id="PF25790">
    <property type="entry name" value="BCD1"/>
    <property type="match status" value="1"/>
</dbReference>
<dbReference type="Pfam" id="PF04438">
    <property type="entry name" value="zf-HIT"/>
    <property type="match status" value="1"/>
</dbReference>
<evidence type="ECO:0000256" key="6">
    <source>
        <dbReference type="ARBA" id="ARBA00049654"/>
    </source>
</evidence>